<proteinExistence type="predicted"/>
<gene>
    <name evidence="1" type="ORF">Pfra01_001852200</name>
</gene>
<evidence type="ECO:0000313" key="2">
    <source>
        <dbReference type="Proteomes" id="UP001165121"/>
    </source>
</evidence>
<comment type="caution">
    <text evidence="1">The sequence shown here is derived from an EMBL/GenBank/DDBJ whole genome shotgun (WGS) entry which is preliminary data.</text>
</comment>
<dbReference type="AlphaFoldDB" id="A0A9W6XYW7"/>
<reference evidence="1" key="1">
    <citation type="submission" date="2023-04" db="EMBL/GenBank/DDBJ databases">
        <title>Phytophthora fragariaefolia NBRC 109709.</title>
        <authorList>
            <person name="Ichikawa N."/>
            <person name="Sato H."/>
            <person name="Tonouchi N."/>
        </authorList>
    </citation>
    <scope>NUCLEOTIDE SEQUENCE</scope>
    <source>
        <strain evidence="1">NBRC 109709</strain>
    </source>
</reference>
<keyword evidence="2" id="KW-1185">Reference proteome</keyword>
<dbReference type="Proteomes" id="UP001165121">
    <property type="component" value="Unassembled WGS sequence"/>
</dbReference>
<accession>A0A9W6XYW7</accession>
<organism evidence="1 2">
    <name type="scientific">Phytophthora fragariaefolia</name>
    <dbReference type="NCBI Taxonomy" id="1490495"/>
    <lineage>
        <taxon>Eukaryota</taxon>
        <taxon>Sar</taxon>
        <taxon>Stramenopiles</taxon>
        <taxon>Oomycota</taxon>
        <taxon>Peronosporomycetes</taxon>
        <taxon>Peronosporales</taxon>
        <taxon>Peronosporaceae</taxon>
        <taxon>Phytophthora</taxon>
    </lineage>
</organism>
<evidence type="ECO:0000313" key="1">
    <source>
        <dbReference type="EMBL" id="GMF48208.1"/>
    </source>
</evidence>
<sequence length="223" mass="25004">MVRLAQSGGFVFSSQSPVIIQVVTRLCIYRAALTTLSVLPGIYQGSPGYWPGFLHESDTSVLGRLLQLRRCAPIALHLHPRSQHLPAHSRNPQWRYITWSIARHLTPEATTNEDPIAVPIFLAWGFQRGDFVFSIQDAADNLCRRSFQHRHGFSLVHAVVQLELLACLVDDKANPVTDVKIDRKKHAVVRSSIDTRTNFNERSLGRMSATSNSHVQLSYLPSA</sequence>
<dbReference type="EMBL" id="BSXT01002290">
    <property type="protein sequence ID" value="GMF48208.1"/>
    <property type="molecule type" value="Genomic_DNA"/>
</dbReference>
<protein>
    <submittedName>
        <fullName evidence="1">Unnamed protein product</fullName>
    </submittedName>
</protein>
<name>A0A9W6XYW7_9STRA</name>